<keyword evidence="6" id="KW-1185">Reference proteome</keyword>
<accession>A0ABV8B454</accession>
<dbReference type="HAMAP" id="MF_01443">
    <property type="entry name" value="PrpE"/>
    <property type="match status" value="1"/>
</dbReference>
<keyword evidence="2 3" id="KW-0378">Hydrolase</keyword>
<comment type="cofactor">
    <cofactor evidence="3">
        <name>Ni(2+)</name>
        <dbReference type="ChEBI" id="CHEBI:49786"/>
    </cofactor>
</comment>
<sequence>MKFDVIGDIHGCYKEFVQLTEKLGYVWDKGFPQHPQGRQLAFVGDLTDRGPRSLDVIRIVHKLVIQQKDAYYCPGNHCNKLYRFFLGNKVQITHGLETTVAEYQALSPREQKAIRHQFIELYEKSPLYWQLDQNRLVVAHAGIREDYIGKNSKKVQTFVLYGDITGESHPDGSPVRRDWAQYYKGDAIIVYGHTPVKEPRKVNNTINIDTGAVFGGALTGFRYPESETISVPSSMPYVPEKFRSFEDS</sequence>
<dbReference type="CDD" id="cd07423">
    <property type="entry name" value="MPP_Prp_like"/>
    <property type="match status" value="1"/>
</dbReference>
<dbReference type="EC" id="3.6.1.17" evidence="3"/>
<evidence type="ECO:0000256" key="3">
    <source>
        <dbReference type="HAMAP-Rule" id="MF_01443"/>
    </source>
</evidence>
<protein>
    <recommendedName>
        <fullName evidence="3">Bis(5'-nucleosyl)-tetraphosphatase PrpE [asymmetrical]</fullName>
        <ecNumber evidence="3">3.6.1.17</ecNumber>
    </recommendedName>
    <alternativeName>
        <fullName evidence="3">Ap4A hydrolase</fullName>
    </alternativeName>
    <alternativeName>
        <fullName evidence="3">Diadenosine 5',5'''-P1,P4-tetraphosphate asymmetrical hydrolase</fullName>
        <shortName evidence="3">Diadenosine tetraphosphatase</shortName>
    </alternativeName>
</protein>
<proteinExistence type="inferred from homology"/>
<comment type="similarity">
    <text evidence="3">Belongs to the PrpE family.</text>
</comment>
<comment type="caution">
    <text evidence="5">The sequence shown here is derived from an EMBL/GenBank/DDBJ whole genome shotgun (WGS) entry which is preliminary data.</text>
</comment>
<dbReference type="InterPro" id="IPR050126">
    <property type="entry name" value="Ap4A_hydrolase"/>
</dbReference>
<dbReference type="NCBIfam" id="NF010148">
    <property type="entry name" value="PRK13625.1"/>
    <property type="match status" value="1"/>
</dbReference>
<dbReference type="InterPro" id="IPR004843">
    <property type="entry name" value="Calcineurin-like_PHP"/>
</dbReference>
<comment type="function">
    <text evidence="3">Asymmetrically hydrolyzes Ap4p to yield AMP and ATP.</text>
</comment>
<dbReference type="InterPro" id="IPR029052">
    <property type="entry name" value="Metallo-depent_PP-like"/>
</dbReference>
<gene>
    <name evidence="3 5" type="primary">prpE</name>
    <name evidence="5" type="ORF">ACFOU2_13280</name>
</gene>
<dbReference type="PANTHER" id="PTHR42850:SF7">
    <property type="entry name" value="BIS(5'-NUCLEOSYL)-TETRAPHOSPHATASE PRPE [ASYMMETRICAL]"/>
    <property type="match status" value="1"/>
</dbReference>
<keyword evidence="3" id="KW-0342">GTP-binding</keyword>
<keyword evidence="3" id="KW-0547">Nucleotide-binding</keyword>
<dbReference type="PANTHER" id="PTHR42850">
    <property type="entry name" value="METALLOPHOSPHOESTERASE"/>
    <property type="match status" value="1"/>
</dbReference>
<dbReference type="InterPro" id="IPR041780">
    <property type="entry name" value="MPP_PrpE-like"/>
</dbReference>
<evidence type="ECO:0000313" key="6">
    <source>
        <dbReference type="Proteomes" id="UP001595752"/>
    </source>
</evidence>
<comment type="catalytic activity">
    <reaction evidence="3">
        <text>P(1),P(4)-bis(5'-guanosyl) tetraphosphate + H2O = GMP + GTP + 2 H(+)</text>
        <dbReference type="Rhea" id="RHEA:22484"/>
        <dbReference type="ChEBI" id="CHEBI:15377"/>
        <dbReference type="ChEBI" id="CHEBI:15378"/>
        <dbReference type="ChEBI" id="CHEBI:37565"/>
        <dbReference type="ChEBI" id="CHEBI:57553"/>
        <dbReference type="ChEBI" id="CHEBI:58115"/>
        <dbReference type="EC" id="3.6.1.17"/>
    </reaction>
</comment>
<dbReference type="Pfam" id="PF00149">
    <property type="entry name" value="Metallophos"/>
    <property type="match status" value="1"/>
</dbReference>
<evidence type="ECO:0000256" key="2">
    <source>
        <dbReference type="ARBA" id="ARBA00022801"/>
    </source>
</evidence>
<feature type="domain" description="Calcineurin-like phosphoesterase" evidence="4">
    <location>
        <begin position="1"/>
        <end position="196"/>
    </location>
</feature>
<dbReference type="Gene3D" id="3.60.21.10">
    <property type="match status" value="1"/>
</dbReference>
<evidence type="ECO:0000259" key="4">
    <source>
        <dbReference type="Pfam" id="PF00149"/>
    </source>
</evidence>
<dbReference type="RefSeq" id="WP_377915849.1">
    <property type="nucleotide sequence ID" value="NZ_JBHRZT010000052.1"/>
</dbReference>
<dbReference type="PRINTS" id="PR00114">
    <property type="entry name" value="STPHPHTASE"/>
</dbReference>
<dbReference type="InterPro" id="IPR023937">
    <property type="entry name" value="Bis(5'-nucleosyl)-tetraP_PrpE"/>
</dbReference>
<evidence type="ECO:0000256" key="1">
    <source>
        <dbReference type="ARBA" id="ARBA00022596"/>
    </source>
</evidence>
<reference evidence="6" key="1">
    <citation type="journal article" date="2019" name="Int. J. Syst. Evol. Microbiol.">
        <title>The Global Catalogue of Microorganisms (GCM) 10K type strain sequencing project: providing services to taxonomists for standard genome sequencing and annotation.</title>
        <authorList>
            <consortium name="The Broad Institute Genomics Platform"/>
            <consortium name="The Broad Institute Genome Sequencing Center for Infectious Disease"/>
            <person name="Wu L."/>
            <person name="Ma J."/>
        </authorList>
    </citation>
    <scope>NUCLEOTIDE SEQUENCE [LARGE SCALE GENOMIC DNA]</scope>
    <source>
        <strain evidence="6">CCUG 61889</strain>
    </source>
</reference>
<name>A0ABV8B454_9BACI</name>
<dbReference type="SUPFAM" id="SSF56300">
    <property type="entry name" value="Metallo-dependent phosphatases"/>
    <property type="match status" value="1"/>
</dbReference>
<dbReference type="InterPro" id="IPR006186">
    <property type="entry name" value="Ser/Thr-sp_prot-phosphatase"/>
</dbReference>
<dbReference type="EMBL" id="JBHRZT010000052">
    <property type="protein sequence ID" value="MFC3884422.1"/>
    <property type="molecule type" value="Genomic_DNA"/>
</dbReference>
<organism evidence="5 6">
    <name type="scientific">Bacillus songklensis</name>
    <dbReference type="NCBI Taxonomy" id="1069116"/>
    <lineage>
        <taxon>Bacteria</taxon>
        <taxon>Bacillati</taxon>
        <taxon>Bacillota</taxon>
        <taxon>Bacilli</taxon>
        <taxon>Bacillales</taxon>
        <taxon>Bacillaceae</taxon>
        <taxon>Bacillus</taxon>
    </lineage>
</organism>
<evidence type="ECO:0000313" key="5">
    <source>
        <dbReference type="EMBL" id="MFC3884422.1"/>
    </source>
</evidence>
<keyword evidence="1 3" id="KW-0533">Nickel</keyword>
<dbReference type="Proteomes" id="UP001595752">
    <property type="component" value="Unassembled WGS sequence"/>
</dbReference>